<dbReference type="EMBL" id="CP109106">
    <property type="protein sequence ID" value="WSB73658.1"/>
    <property type="molecule type" value="Genomic_DNA"/>
</dbReference>
<protein>
    <submittedName>
        <fullName evidence="1">Class I SAM-dependent methyltransferase</fullName>
        <ecNumber evidence="1">2.1.1.-</ecNumber>
    </submittedName>
</protein>
<dbReference type="PANTHER" id="PTHR43167">
    <property type="entry name" value="PUTATIVE (AFU_ORTHOLOGUE AFUA_6G01830)-RELATED"/>
    <property type="match status" value="1"/>
</dbReference>
<proteinExistence type="predicted"/>
<organism evidence="1 2">
    <name type="scientific">Streptomyces decoyicus</name>
    <dbReference type="NCBI Taxonomy" id="249567"/>
    <lineage>
        <taxon>Bacteria</taxon>
        <taxon>Bacillati</taxon>
        <taxon>Actinomycetota</taxon>
        <taxon>Actinomycetes</taxon>
        <taxon>Kitasatosporales</taxon>
        <taxon>Streptomycetaceae</taxon>
        <taxon>Streptomyces</taxon>
    </lineage>
</organism>
<dbReference type="InterPro" id="IPR029063">
    <property type="entry name" value="SAM-dependent_MTases_sf"/>
</dbReference>
<dbReference type="PANTHER" id="PTHR43167:SF1">
    <property type="entry name" value="PUTATIVE (AFU_ORTHOLOGUE AFUA_6G01830)-RELATED"/>
    <property type="match status" value="1"/>
</dbReference>
<sequence length="180" mass="18842">MTTAPTAADRFVDIKAATLTHLEQHGCGCYPYADGSLLATLTAATKATTVVELGTALGYSAAWFATTGAHVHTIDRDPTHSRRAHEHLARHGLADHVTLHTGEGTDILPGVADQDADVAFFDGYPPTTAAVQALAATLRPGGLLIAGNMTLGGQAEQIRGRLASWQHTDLGETLLAVKPQ</sequence>
<evidence type="ECO:0000313" key="2">
    <source>
        <dbReference type="Proteomes" id="UP001344251"/>
    </source>
</evidence>
<keyword evidence="1" id="KW-0808">Transferase</keyword>
<dbReference type="Proteomes" id="UP001344251">
    <property type="component" value="Chromosome"/>
</dbReference>
<evidence type="ECO:0000313" key="1">
    <source>
        <dbReference type="EMBL" id="WSB73658.1"/>
    </source>
</evidence>
<keyword evidence="2" id="KW-1185">Reference proteome</keyword>
<accession>A0ABZ1FW35</accession>
<gene>
    <name evidence="1" type="ORF">OG863_40150</name>
</gene>
<dbReference type="CDD" id="cd02440">
    <property type="entry name" value="AdoMet_MTases"/>
    <property type="match status" value="1"/>
</dbReference>
<dbReference type="GO" id="GO:0008168">
    <property type="term" value="F:methyltransferase activity"/>
    <property type="evidence" value="ECO:0007669"/>
    <property type="project" value="UniProtKB-KW"/>
</dbReference>
<dbReference type="RefSeq" id="WP_326623278.1">
    <property type="nucleotide sequence ID" value="NZ_CP109106.1"/>
</dbReference>
<dbReference type="EC" id="2.1.1.-" evidence="1"/>
<dbReference type="SUPFAM" id="SSF53335">
    <property type="entry name" value="S-adenosyl-L-methionine-dependent methyltransferases"/>
    <property type="match status" value="1"/>
</dbReference>
<dbReference type="GO" id="GO:0032259">
    <property type="term" value="P:methylation"/>
    <property type="evidence" value="ECO:0007669"/>
    <property type="project" value="UniProtKB-KW"/>
</dbReference>
<name>A0ABZ1FW35_9ACTN</name>
<reference evidence="1 2" key="1">
    <citation type="submission" date="2022-10" db="EMBL/GenBank/DDBJ databases">
        <title>The complete genomes of actinobacterial strains from the NBC collection.</title>
        <authorList>
            <person name="Joergensen T.S."/>
            <person name="Alvarez Arevalo M."/>
            <person name="Sterndorff E.B."/>
            <person name="Faurdal D."/>
            <person name="Vuksanovic O."/>
            <person name="Mourched A.-S."/>
            <person name="Charusanti P."/>
            <person name="Shaw S."/>
            <person name="Blin K."/>
            <person name="Weber T."/>
        </authorList>
    </citation>
    <scope>NUCLEOTIDE SEQUENCE [LARGE SCALE GENOMIC DNA]</scope>
    <source>
        <strain evidence="1 2">NBC 01774</strain>
    </source>
</reference>
<dbReference type="Pfam" id="PF13578">
    <property type="entry name" value="Methyltransf_24"/>
    <property type="match status" value="1"/>
</dbReference>
<dbReference type="Gene3D" id="3.40.50.150">
    <property type="entry name" value="Vaccinia Virus protein VP39"/>
    <property type="match status" value="1"/>
</dbReference>
<keyword evidence="1" id="KW-0489">Methyltransferase</keyword>